<evidence type="ECO:0000313" key="8">
    <source>
        <dbReference type="EMBL" id="OWY34180.1"/>
    </source>
</evidence>
<evidence type="ECO:0000313" key="9">
    <source>
        <dbReference type="Proteomes" id="UP000214747"/>
    </source>
</evidence>
<gene>
    <name evidence="8" type="primary">phnC</name>
    <name evidence="8" type="ORF">CEJ45_12320</name>
</gene>
<sequence>MSHAIEIQGLVKEYKPGHPILKGIDLKIGDAGLIAIIGPSGTGKSTLIRCINRLVDPSRGAIWFEGEGKRVNLAELRGRALREQRRHIGMVFQEYNLVERLSVMENLLCGRLGYVNAFTAWRRNFAKEDIAHAFELLDTVGLGNFANQRADALSGGQRQRVGIARALMQRPRLLLADEPTSSLDPKTSFEIISLLKEQGRAQKIPVIVNIHDVELAKRYADRIIGMSGGHVVYDGNAENLSDDFLKQIYGGEDWLA</sequence>
<dbReference type="EMBL" id="NJGV01000010">
    <property type="protein sequence ID" value="OWY34180.1"/>
    <property type="molecule type" value="Genomic_DNA"/>
</dbReference>
<dbReference type="CDD" id="cd03256">
    <property type="entry name" value="ABC_PhnC_transporter"/>
    <property type="match status" value="1"/>
</dbReference>
<evidence type="ECO:0000256" key="6">
    <source>
        <dbReference type="ARBA" id="ARBA00023136"/>
    </source>
</evidence>
<feature type="domain" description="ABC transporter" evidence="7">
    <location>
        <begin position="5"/>
        <end position="253"/>
    </location>
</feature>
<dbReference type="AlphaFoldDB" id="A0A225SSP5"/>
<dbReference type="InterPro" id="IPR003593">
    <property type="entry name" value="AAA+_ATPase"/>
</dbReference>
<evidence type="ECO:0000256" key="2">
    <source>
        <dbReference type="ARBA" id="ARBA00022475"/>
    </source>
</evidence>
<dbReference type="InterPro" id="IPR017871">
    <property type="entry name" value="ABC_transporter-like_CS"/>
</dbReference>
<evidence type="ECO:0000256" key="3">
    <source>
        <dbReference type="ARBA" id="ARBA00022741"/>
    </source>
</evidence>
<dbReference type="SUPFAM" id="SSF52540">
    <property type="entry name" value="P-loop containing nucleoside triphosphate hydrolases"/>
    <property type="match status" value="1"/>
</dbReference>
<dbReference type="PANTHER" id="PTHR43166">
    <property type="entry name" value="AMINO ACID IMPORT ATP-BINDING PROTEIN"/>
    <property type="match status" value="1"/>
</dbReference>
<keyword evidence="3" id="KW-0547">Nucleotide-binding</keyword>
<dbReference type="InterPro" id="IPR027417">
    <property type="entry name" value="P-loop_NTPase"/>
</dbReference>
<dbReference type="PANTHER" id="PTHR43166:SF6">
    <property type="entry name" value="PHOSPHONATES IMPORT ATP-BINDING PROTEIN PHNC"/>
    <property type="match status" value="1"/>
</dbReference>
<dbReference type="Gene3D" id="3.40.50.300">
    <property type="entry name" value="P-loop containing nucleotide triphosphate hydrolases"/>
    <property type="match status" value="1"/>
</dbReference>
<keyword evidence="5" id="KW-1278">Translocase</keyword>
<accession>A0A225SSP5</accession>
<dbReference type="GO" id="GO:0016887">
    <property type="term" value="F:ATP hydrolysis activity"/>
    <property type="evidence" value="ECO:0007669"/>
    <property type="project" value="InterPro"/>
</dbReference>
<dbReference type="Pfam" id="PF00005">
    <property type="entry name" value="ABC_tran"/>
    <property type="match status" value="1"/>
</dbReference>
<dbReference type="NCBIfam" id="TIGR02315">
    <property type="entry name" value="ABC_phnC"/>
    <property type="match status" value="1"/>
</dbReference>
<evidence type="ECO:0000256" key="5">
    <source>
        <dbReference type="ARBA" id="ARBA00022967"/>
    </source>
</evidence>
<comment type="caution">
    <text evidence="8">The sequence shown here is derived from an EMBL/GenBank/DDBJ whole genome shotgun (WGS) entry which is preliminary data.</text>
</comment>
<reference evidence="8 9" key="1">
    <citation type="journal article" date="2010" name="Int. J. Syst. Evol. Microbiol.">
        <title>Reclassification of Herbaspirillum putei as a later heterotypic synonym of Herbaspirillum huttiense, with the description of H. huttiense subsp. huttiense subsp. nov. and H. huttiense subsp. putei subsp. nov., comb. nov., and description of Herbaspirillum aquaticum sp. nov.</title>
        <authorList>
            <person name="Dobritsa A.P."/>
            <person name="Reddy M.C."/>
            <person name="Samadpour M."/>
        </authorList>
    </citation>
    <scope>NUCLEOTIDE SEQUENCE [LARGE SCALE GENOMIC DNA]</scope>
    <source>
        <strain evidence="8 9">IEH 4430</strain>
    </source>
</reference>
<evidence type="ECO:0000256" key="1">
    <source>
        <dbReference type="ARBA" id="ARBA00022448"/>
    </source>
</evidence>
<dbReference type="RefSeq" id="WP_013236645.1">
    <property type="nucleotide sequence ID" value="NZ_JARJFG010000058.1"/>
</dbReference>
<dbReference type="InterPro" id="IPR003439">
    <property type="entry name" value="ABC_transporter-like_ATP-bd"/>
</dbReference>
<keyword evidence="9" id="KW-1185">Reference proteome</keyword>
<proteinExistence type="predicted"/>
<dbReference type="GeneID" id="29389726"/>
<dbReference type="InterPro" id="IPR012693">
    <property type="entry name" value="ABC_transpr_PhnC"/>
</dbReference>
<keyword evidence="1" id="KW-0813">Transport</keyword>
<keyword evidence="4 8" id="KW-0067">ATP-binding</keyword>
<dbReference type="InterPro" id="IPR050086">
    <property type="entry name" value="MetN_ABC_transporter-like"/>
</dbReference>
<dbReference type="Proteomes" id="UP000214747">
    <property type="component" value="Unassembled WGS sequence"/>
</dbReference>
<dbReference type="PROSITE" id="PS50893">
    <property type="entry name" value="ABC_TRANSPORTER_2"/>
    <property type="match status" value="1"/>
</dbReference>
<organism evidence="8 9">
    <name type="scientific">Herbaspirillum aquaticum</name>
    <dbReference type="NCBI Taxonomy" id="568783"/>
    <lineage>
        <taxon>Bacteria</taxon>
        <taxon>Pseudomonadati</taxon>
        <taxon>Pseudomonadota</taxon>
        <taxon>Betaproteobacteria</taxon>
        <taxon>Burkholderiales</taxon>
        <taxon>Oxalobacteraceae</taxon>
        <taxon>Herbaspirillum</taxon>
    </lineage>
</organism>
<dbReference type="SMART" id="SM00382">
    <property type="entry name" value="AAA"/>
    <property type="match status" value="1"/>
</dbReference>
<protein>
    <submittedName>
        <fullName evidence="8">Phosphonate ABC transporter ATP-binding protein</fullName>
    </submittedName>
</protein>
<evidence type="ECO:0000259" key="7">
    <source>
        <dbReference type="PROSITE" id="PS50893"/>
    </source>
</evidence>
<dbReference type="PROSITE" id="PS00211">
    <property type="entry name" value="ABC_TRANSPORTER_1"/>
    <property type="match status" value="1"/>
</dbReference>
<dbReference type="GO" id="GO:0005524">
    <property type="term" value="F:ATP binding"/>
    <property type="evidence" value="ECO:0007669"/>
    <property type="project" value="UniProtKB-KW"/>
</dbReference>
<keyword evidence="2" id="KW-1003">Cell membrane</keyword>
<dbReference type="GO" id="GO:0015416">
    <property type="term" value="F:ABC-type phosphonate transporter activity"/>
    <property type="evidence" value="ECO:0007669"/>
    <property type="project" value="InterPro"/>
</dbReference>
<name>A0A225SSP5_9BURK</name>
<keyword evidence="6" id="KW-0472">Membrane</keyword>
<dbReference type="GO" id="GO:0016020">
    <property type="term" value="C:membrane"/>
    <property type="evidence" value="ECO:0007669"/>
    <property type="project" value="InterPro"/>
</dbReference>
<evidence type="ECO:0000256" key="4">
    <source>
        <dbReference type="ARBA" id="ARBA00022840"/>
    </source>
</evidence>